<protein>
    <submittedName>
        <fullName evidence="1">Uncharacterized protein</fullName>
    </submittedName>
</protein>
<proteinExistence type="predicted"/>
<comment type="caution">
    <text evidence="1">The sequence shown here is derived from an EMBL/GenBank/DDBJ whole genome shotgun (WGS) entry which is preliminary data.</text>
</comment>
<gene>
    <name evidence="1" type="ORF">BSTOLATCC_MIC36259</name>
</gene>
<name>A0AAU9JJ08_9CILI</name>
<sequence length="146" mass="17572">MDPEIRKKANILEASRKSYFDKMNILDDDMEVLLSEFDQIEEECYSRKNEKCLNLIDNYWMSLKQYDREEFKENRINKSKCDDKVPLHMKMPSDKDGIIRSKNQYDVWSAHWECATPHRDIAEKFALRRVNFLKQANLNLKNQFLS</sequence>
<dbReference type="AlphaFoldDB" id="A0AAU9JJ08"/>
<reference evidence="1" key="1">
    <citation type="submission" date="2021-09" db="EMBL/GenBank/DDBJ databases">
        <authorList>
            <consortium name="AG Swart"/>
            <person name="Singh M."/>
            <person name="Singh A."/>
            <person name="Seah K."/>
            <person name="Emmerich C."/>
        </authorList>
    </citation>
    <scope>NUCLEOTIDE SEQUENCE</scope>
    <source>
        <strain evidence="1">ATCC30299</strain>
    </source>
</reference>
<evidence type="ECO:0000313" key="2">
    <source>
        <dbReference type="Proteomes" id="UP001162131"/>
    </source>
</evidence>
<accession>A0AAU9JJ08</accession>
<dbReference type="EMBL" id="CAJZBQ010000036">
    <property type="protein sequence ID" value="CAG9324469.1"/>
    <property type="molecule type" value="Genomic_DNA"/>
</dbReference>
<dbReference type="Proteomes" id="UP001162131">
    <property type="component" value="Unassembled WGS sequence"/>
</dbReference>
<organism evidence="1 2">
    <name type="scientific">Blepharisma stoltei</name>
    <dbReference type="NCBI Taxonomy" id="1481888"/>
    <lineage>
        <taxon>Eukaryota</taxon>
        <taxon>Sar</taxon>
        <taxon>Alveolata</taxon>
        <taxon>Ciliophora</taxon>
        <taxon>Postciliodesmatophora</taxon>
        <taxon>Heterotrichea</taxon>
        <taxon>Heterotrichida</taxon>
        <taxon>Blepharismidae</taxon>
        <taxon>Blepharisma</taxon>
    </lineage>
</organism>
<keyword evidence="2" id="KW-1185">Reference proteome</keyword>
<evidence type="ECO:0000313" key="1">
    <source>
        <dbReference type="EMBL" id="CAG9324469.1"/>
    </source>
</evidence>